<sequence>MEKTSEWKWQGGETRSGRSFDNLGHAASRSGTDGIITDEKLGPVNLEEQRRGARGTQRMTKLTTRPSHSRENFATNVLPLDRCDGLKKVSPLFCFFMSVTFPDFSLFLRHFYYKKDIRCICIYTFLYCHINLMHAVVTHVVRLCDSKLALKHECALSSTVCLSLDHHLPNPSALTPDSRRYARVAHIHPRRRTLPINAQRSALGRAGRYLYLAQFRY</sequence>
<dbReference type="EMBL" id="KQ976842">
    <property type="protein sequence ID" value="KYN07921.1"/>
    <property type="molecule type" value="Genomic_DNA"/>
</dbReference>
<keyword evidence="2" id="KW-0812">Transmembrane</keyword>
<evidence type="ECO:0000256" key="1">
    <source>
        <dbReference type="SAM" id="MobiDB-lite"/>
    </source>
</evidence>
<dbReference type="AlphaFoldDB" id="A0A195D4Z6"/>
<evidence type="ECO:0000313" key="3">
    <source>
        <dbReference type="EMBL" id="KYN07921.1"/>
    </source>
</evidence>
<evidence type="ECO:0000313" key="4">
    <source>
        <dbReference type="Proteomes" id="UP000078542"/>
    </source>
</evidence>
<protein>
    <submittedName>
        <fullName evidence="3">Uncharacterized protein</fullName>
    </submittedName>
</protein>
<reference evidence="3 4" key="1">
    <citation type="submission" date="2016-03" db="EMBL/GenBank/DDBJ databases">
        <title>Cyphomyrmex costatus WGS genome.</title>
        <authorList>
            <person name="Nygaard S."/>
            <person name="Hu H."/>
            <person name="Boomsma J."/>
            <person name="Zhang G."/>
        </authorList>
    </citation>
    <scope>NUCLEOTIDE SEQUENCE [LARGE SCALE GENOMIC DNA]</scope>
    <source>
        <strain evidence="3">MS0001</strain>
        <tissue evidence="3">Whole body</tissue>
    </source>
</reference>
<dbReference type="Proteomes" id="UP000078542">
    <property type="component" value="Unassembled WGS sequence"/>
</dbReference>
<organism evidence="3 4">
    <name type="scientific">Cyphomyrmex costatus</name>
    <dbReference type="NCBI Taxonomy" id="456900"/>
    <lineage>
        <taxon>Eukaryota</taxon>
        <taxon>Metazoa</taxon>
        <taxon>Ecdysozoa</taxon>
        <taxon>Arthropoda</taxon>
        <taxon>Hexapoda</taxon>
        <taxon>Insecta</taxon>
        <taxon>Pterygota</taxon>
        <taxon>Neoptera</taxon>
        <taxon>Endopterygota</taxon>
        <taxon>Hymenoptera</taxon>
        <taxon>Apocrita</taxon>
        <taxon>Aculeata</taxon>
        <taxon>Formicoidea</taxon>
        <taxon>Formicidae</taxon>
        <taxon>Myrmicinae</taxon>
        <taxon>Cyphomyrmex</taxon>
    </lineage>
</organism>
<keyword evidence="2" id="KW-1133">Transmembrane helix</keyword>
<proteinExistence type="predicted"/>
<feature type="region of interest" description="Disordered" evidence="1">
    <location>
        <begin position="1"/>
        <end position="33"/>
    </location>
</feature>
<accession>A0A195D4Z6</accession>
<keyword evidence="2" id="KW-0472">Membrane</keyword>
<keyword evidence="4" id="KW-1185">Reference proteome</keyword>
<name>A0A195D4Z6_9HYME</name>
<feature type="transmembrane region" description="Helical" evidence="2">
    <location>
        <begin position="120"/>
        <end position="141"/>
    </location>
</feature>
<evidence type="ECO:0000256" key="2">
    <source>
        <dbReference type="SAM" id="Phobius"/>
    </source>
</evidence>
<gene>
    <name evidence="3" type="ORF">ALC62_01103</name>
</gene>